<sequence>MVEGPGCALNGEKIRARVPKGQKVLEIRGSRQDFQCLTGSEYTGVQTLGKELFMYFGSRALRLHFGMNGSIRINPAERHDPGEKPPALSIRLTKHAICFFDSTVEMRLSEDCEEKVQIMAGLDVCSPVFSQSRAVEAVCRDTRHMLCDVLLDQAILPGVGNIIKNEALLNSSLHPAVKVNQLRAEHVQHLVKMARDFSLLFYQCKKRGCPLYCHCKVYKRSVCGQCDGAVTVCRLGDHSRMTYFCQHCQTLDPGEVDISKLQGQSAMLGWAHQRDVGGRGHIATKEEEEWTCDLCTLINRPISRSCEACLTPRPESPGGSRGVLPFPSALIRYPSNSFSCPKQELRLHCRAAFGNTTLVLTDLSCERGPTEAPSPASNRPRSPLVAGGGASMQPGMQPTTSQLARRASPVSPSQPSKRRKTEPGDFRVGIVPNSIQHSSRNGIQGHTTVPTTPCCTAHGRPSLLRVVAKAGENQGRHFYTCSLPRGTQCNFFKWADLHFPKCHHGKHTLMRTVLKLGPNNGRNFYVCPLKRGKQCDFFQWAGNGPNNNPPLQSPTNQLLT</sequence>
<dbReference type="InterPro" id="IPR015886">
    <property type="entry name" value="H2TH_FPG"/>
</dbReference>
<comment type="catalytic activity">
    <reaction evidence="18">
        <text>2'-deoxyribonucleotide-(2'-deoxyribose 5'-phosphate)-2'-deoxyribonucleotide-DNA = a 3'-end 2'-deoxyribonucleotide-(2,3-dehydro-2,3-deoxyribose 5'-phosphate)-DNA + a 5'-end 5'-phospho-2'-deoxyribonucleoside-DNA + H(+)</text>
        <dbReference type="Rhea" id="RHEA:66592"/>
        <dbReference type="Rhea" id="RHEA-COMP:13180"/>
        <dbReference type="Rhea" id="RHEA-COMP:16897"/>
        <dbReference type="Rhea" id="RHEA-COMP:17067"/>
        <dbReference type="ChEBI" id="CHEBI:15378"/>
        <dbReference type="ChEBI" id="CHEBI:136412"/>
        <dbReference type="ChEBI" id="CHEBI:157695"/>
        <dbReference type="ChEBI" id="CHEBI:167181"/>
        <dbReference type="EC" id="4.2.99.18"/>
    </reaction>
</comment>
<evidence type="ECO:0000256" key="15">
    <source>
        <dbReference type="ARBA" id="ARBA00023242"/>
    </source>
</evidence>
<evidence type="ECO:0000256" key="23">
    <source>
        <dbReference type="PROSITE-ProRule" id="PRU00322"/>
    </source>
</evidence>
<dbReference type="SUPFAM" id="SSF46946">
    <property type="entry name" value="S13-like H2TH domain"/>
    <property type="match status" value="1"/>
</dbReference>
<dbReference type="GO" id="GO:0006284">
    <property type="term" value="P:base-excision repair"/>
    <property type="evidence" value="ECO:0007669"/>
    <property type="project" value="InterPro"/>
</dbReference>
<feature type="domain" description="RanBP2-type" evidence="25">
    <location>
        <begin position="286"/>
        <end position="315"/>
    </location>
</feature>
<evidence type="ECO:0000313" key="30">
    <source>
        <dbReference type="Proteomes" id="UP000314983"/>
    </source>
</evidence>
<evidence type="ECO:0000256" key="22">
    <source>
        <dbReference type="ARBA" id="ARBA00083341"/>
    </source>
</evidence>
<dbReference type="SUPFAM" id="SSF81624">
    <property type="entry name" value="N-terminal domain of MutM-like DNA repair proteins"/>
    <property type="match status" value="1"/>
</dbReference>
<dbReference type="PANTHER" id="PTHR22993:SF10">
    <property type="entry name" value="ENDONUCLEASE 8-LIKE 3"/>
    <property type="match status" value="1"/>
</dbReference>
<dbReference type="SUPFAM" id="SSF90209">
    <property type="entry name" value="Ran binding protein zinc finger-like"/>
    <property type="match status" value="1"/>
</dbReference>
<feature type="domain" description="GRF-type" evidence="28">
    <location>
        <begin position="502"/>
        <end position="544"/>
    </location>
</feature>
<dbReference type="GO" id="GO:0008270">
    <property type="term" value="F:zinc ion binding"/>
    <property type="evidence" value="ECO:0007669"/>
    <property type="project" value="UniProtKB-KW"/>
</dbReference>
<evidence type="ECO:0000256" key="10">
    <source>
        <dbReference type="ARBA" id="ARBA00022801"/>
    </source>
</evidence>
<dbReference type="PROSITE" id="PS51066">
    <property type="entry name" value="ZF_FPG_2"/>
    <property type="match status" value="1"/>
</dbReference>
<dbReference type="GO" id="GO:0140078">
    <property type="term" value="F:class I DNA-(apurinic or apyrimidinic site) endonuclease activity"/>
    <property type="evidence" value="ECO:0007669"/>
    <property type="project" value="UniProtKB-EC"/>
</dbReference>
<dbReference type="SMART" id="SM00547">
    <property type="entry name" value="ZnF_RBZ"/>
    <property type="match status" value="1"/>
</dbReference>
<dbReference type="Ensembl" id="ENSEEET00000012898.2">
    <property type="protein sequence ID" value="ENSEEEP00000012751.2"/>
    <property type="gene ID" value="ENSEEEG00000006410.2"/>
</dbReference>
<evidence type="ECO:0000256" key="9">
    <source>
        <dbReference type="ARBA" id="ARBA00022771"/>
    </source>
</evidence>
<evidence type="ECO:0000256" key="16">
    <source>
        <dbReference type="ARBA" id="ARBA00023268"/>
    </source>
</evidence>
<dbReference type="GO" id="GO:0019104">
    <property type="term" value="F:DNA N-glycosylase activity"/>
    <property type="evidence" value="ECO:0007669"/>
    <property type="project" value="InterPro"/>
</dbReference>
<evidence type="ECO:0000256" key="3">
    <source>
        <dbReference type="ARBA" id="ARBA00009409"/>
    </source>
</evidence>
<dbReference type="Pfam" id="PF06839">
    <property type="entry name" value="Zn_ribbon_GRF"/>
    <property type="match status" value="2"/>
</dbReference>
<keyword evidence="13" id="KW-0234">DNA repair</keyword>
<evidence type="ECO:0000259" key="27">
    <source>
        <dbReference type="PROSITE" id="PS51068"/>
    </source>
</evidence>
<feature type="domain" description="FPG-type" evidence="26">
    <location>
        <begin position="216"/>
        <end position="250"/>
    </location>
</feature>
<evidence type="ECO:0000256" key="1">
    <source>
        <dbReference type="ARBA" id="ARBA00004123"/>
    </source>
</evidence>
<dbReference type="CDD" id="cd08969">
    <property type="entry name" value="MeNeil3_N"/>
    <property type="match status" value="1"/>
</dbReference>
<evidence type="ECO:0000256" key="13">
    <source>
        <dbReference type="ARBA" id="ARBA00023204"/>
    </source>
</evidence>
<dbReference type="GeneID" id="113579935"/>
<keyword evidence="12" id="KW-0238">DNA-binding</keyword>
<evidence type="ECO:0000259" key="26">
    <source>
        <dbReference type="PROSITE" id="PS51066"/>
    </source>
</evidence>
<comment type="similarity">
    <text evidence="3">Belongs to the FPG family.</text>
</comment>
<keyword evidence="8" id="KW-0227">DNA damage</keyword>
<evidence type="ECO:0000256" key="14">
    <source>
        <dbReference type="ARBA" id="ARBA00023239"/>
    </source>
</evidence>
<dbReference type="SMART" id="SM00898">
    <property type="entry name" value="Fapy_DNA_glyco"/>
    <property type="match status" value="1"/>
</dbReference>
<dbReference type="InterPro" id="IPR012319">
    <property type="entry name" value="FPG_cat"/>
</dbReference>
<dbReference type="InterPro" id="IPR010666">
    <property type="entry name" value="Znf_GRF"/>
</dbReference>
<dbReference type="RefSeq" id="XP_035388146.1">
    <property type="nucleotide sequence ID" value="XM_035532253.1"/>
</dbReference>
<evidence type="ECO:0000256" key="11">
    <source>
        <dbReference type="ARBA" id="ARBA00022833"/>
    </source>
</evidence>
<evidence type="ECO:0000256" key="5">
    <source>
        <dbReference type="ARBA" id="ARBA00022454"/>
    </source>
</evidence>
<keyword evidence="11" id="KW-0862">Zinc</keyword>
<keyword evidence="30" id="KW-1185">Reference proteome</keyword>
<dbReference type="InterPro" id="IPR010979">
    <property type="entry name" value="Ribosomal_uS13-like_H2TH"/>
</dbReference>
<proteinExistence type="inferred from homology"/>
<dbReference type="Proteomes" id="UP000314983">
    <property type="component" value="Chromosome 12"/>
</dbReference>
<dbReference type="PANTHER" id="PTHR22993">
    <property type="entry name" value="FORMAMIDOPYRIMIDINE-DNA GLYCOSYLASE"/>
    <property type="match status" value="1"/>
</dbReference>
<evidence type="ECO:0000259" key="25">
    <source>
        <dbReference type="PROSITE" id="PS50199"/>
    </source>
</evidence>
<keyword evidence="6" id="KW-0479">Metal-binding</keyword>
<accession>A0A4W4EP05</accession>
<evidence type="ECO:0000256" key="17">
    <source>
        <dbReference type="ARBA" id="ARBA00023295"/>
    </source>
</evidence>
<dbReference type="GeneTree" id="ENSGT00940000153230"/>
<keyword evidence="10" id="KW-0378">Hydrolase</keyword>
<keyword evidence="14" id="KW-0456">Lyase</keyword>
<feature type="region of interest" description="Disordered" evidence="24">
    <location>
        <begin position="365"/>
        <end position="429"/>
    </location>
</feature>
<dbReference type="GO" id="GO:0005654">
    <property type="term" value="C:nucleoplasm"/>
    <property type="evidence" value="ECO:0007669"/>
    <property type="project" value="UniProtKB-ARBA"/>
</dbReference>
<feature type="domain" description="Formamidopyrimidine-DNA glycosylase catalytic" evidence="27">
    <location>
        <begin position="1"/>
        <end position="106"/>
    </location>
</feature>
<reference evidence="29" key="3">
    <citation type="submission" date="2020-05" db="EMBL/GenBank/DDBJ databases">
        <title>Electrophorus electricus (electric eel) genome, fEleEle1, primary haplotype.</title>
        <authorList>
            <person name="Myers G."/>
            <person name="Meyer A."/>
            <person name="Fedrigo O."/>
            <person name="Formenti G."/>
            <person name="Rhie A."/>
            <person name="Tracey A."/>
            <person name="Sims Y."/>
            <person name="Jarvis E.D."/>
        </authorList>
    </citation>
    <scope>NUCLEOTIDE SEQUENCE [LARGE SCALE GENOMIC DNA]</scope>
</reference>
<dbReference type="PROSITE" id="PS51068">
    <property type="entry name" value="FPG_CAT"/>
    <property type="match status" value="1"/>
</dbReference>
<evidence type="ECO:0000256" key="24">
    <source>
        <dbReference type="SAM" id="MobiDB-lite"/>
    </source>
</evidence>
<evidence type="ECO:0000313" key="29">
    <source>
        <dbReference type="Ensembl" id="ENSEEEP00000012751.2"/>
    </source>
</evidence>
<evidence type="ECO:0000256" key="21">
    <source>
        <dbReference type="ARBA" id="ARBA00082922"/>
    </source>
</evidence>
<keyword evidence="9 23" id="KW-0863">Zinc-finger</keyword>
<name>A0A4W4EP05_ELEEL</name>
<organism evidence="29 30">
    <name type="scientific">Electrophorus electricus</name>
    <name type="common">Electric eel</name>
    <name type="synonym">Gymnotus electricus</name>
    <dbReference type="NCBI Taxonomy" id="8005"/>
    <lineage>
        <taxon>Eukaryota</taxon>
        <taxon>Metazoa</taxon>
        <taxon>Chordata</taxon>
        <taxon>Craniata</taxon>
        <taxon>Vertebrata</taxon>
        <taxon>Euteleostomi</taxon>
        <taxon>Actinopterygii</taxon>
        <taxon>Neopterygii</taxon>
        <taxon>Teleostei</taxon>
        <taxon>Ostariophysi</taxon>
        <taxon>Gymnotiformes</taxon>
        <taxon>Gymnotoidei</taxon>
        <taxon>Gymnotidae</taxon>
        <taxon>Electrophorus</taxon>
    </lineage>
</organism>
<dbReference type="InterPro" id="IPR001876">
    <property type="entry name" value="Znf_RanBP2"/>
</dbReference>
<dbReference type="EC" id="4.2.99.18" evidence="4"/>
<dbReference type="PROSITE" id="PS51999">
    <property type="entry name" value="ZF_GRF"/>
    <property type="match status" value="2"/>
</dbReference>
<evidence type="ECO:0000256" key="18">
    <source>
        <dbReference type="ARBA" id="ARBA00044632"/>
    </source>
</evidence>
<keyword evidence="5" id="KW-0158">Chromosome</keyword>
<dbReference type="SMART" id="SM01232">
    <property type="entry name" value="H2TH"/>
    <property type="match status" value="1"/>
</dbReference>
<feature type="domain" description="GRF-type" evidence="28">
    <location>
        <begin position="455"/>
        <end position="498"/>
    </location>
</feature>
<evidence type="ECO:0000256" key="19">
    <source>
        <dbReference type="ARBA" id="ARBA00073168"/>
    </source>
</evidence>
<evidence type="ECO:0000256" key="20">
    <source>
        <dbReference type="ARBA" id="ARBA00081871"/>
    </source>
</evidence>
<reference evidence="30" key="1">
    <citation type="journal article" date="2014" name="Science">
        <title>Nonhuman genetics. Genomic basis for the convergent evolution of electric organs.</title>
        <authorList>
            <person name="Gallant J.R."/>
            <person name="Traeger L.L."/>
            <person name="Volkening J.D."/>
            <person name="Moffett H."/>
            <person name="Chen P.H."/>
            <person name="Novina C.D."/>
            <person name="Phillips G.N.Jr."/>
            <person name="Anand R."/>
            <person name="Wells G.B."/>
            <person name="Pinch M."/>
            <person name="Guth R."/>
            <person name="Unguez G.A."/>
            <person name="Albert J.S."/>
            <person name="Zakon H.H."/>
            <person name="Samanta M.P."/>
            <person name="Sussman M.R."/>
        </authorList>
    </citation>
    <scope>NUCLEOTIDE SEQUENCE [LARGE SCALE GENOMIC DNA]</scope>
</reference>
<evidence type="ECO:0000256" key="4">
    <source>
        <dbReference type="ARBA" id="ARBA00012720"/>
    </source>
</evidence>
<dbReference type="Gene3D" id="1.10.8.50">
    <property type="match status" value="1"/>
</dbReference>
<comment type="subcellular location">
    <subcellularLocation>
        <location evidence="2">Chromosome</location>
    </subcellularLocation>
    <subcellularLocation>
        <location evidence="1">Nucleus</location>
    </subcellularLocation>
</comment>
<dbReference type="PROSITE" id="PS50199">
    <property type="entry name" value="ZF_RANBP2_2"/>
    <property type="match status" value="1"/>
</dbReference>
<evidence type="ECO:0000256" key="12">
    <source>
        <dbReference type="ARBA" id="ARBA00023125"/>
    </source>
</evidence>
<dbReference type="AlphaFoldDB" id="A0A4W4EP05"/>
<reference evidence="29" key="5">
    <citation type="submission" date="2025-09" db="UniProtKB">
        <authorList>
            <consortium name="Ensembl"/>
        </authorList>
    </citation>
    <scope>IDENTIFICATION</scope>
</reference>
<evidence type="ECO:0000256" key="6">
    <source>
        <dbReference type="ARBA" id="ARBA00022723"/>
    </source>
</evidence>
<protein>
    <recommendedName>
        <fullName evidence="19">Endonuclease 8-like 3</fullName>
        <ecNumber evidence="4">4.2.99.18</ecNumber>
    </recommendedName>
    <alternativeName>
        <fullName evidence="20">DNA glycosylase/AP lyase Neil3</fullName>
    </alternativeName>
    <alternativeName>
        <fullName evidence="22">Endonuclease VIII-like 3</fullName>
    </alternativeName>
    <alternativeName>
        <fullName evidence="21">Nei-like protein 3</fullName>
    </alternativeName>
</protein>
<dbReference type="InterPro" id="IPR035937">
    <property type="entry name" value="FPG_N"/>
</dbReference>
<dbReference type="Gene3D" id="2.30.30.380">
    <property type="entry name" value="Zn-finger domain of Sec23/24"/>
    <property type="match status" value="1"/>
</dbReference>
<reference evidence="29" key="4">
    <citation type="submission" date="2025-08" db="UniProtKB">
        <authorList>
            <consortium name="Ensembl"/>
        </authorList>
    </citation>
    <scope>IDENTIFICATION</scope>
</reference>
<dbReference type="InterPro" id="IPR036443">
    <property type="entry name" value="Znf_RanBP2_sf"/>
</dbReference>
<gene>
    <name evidence="29" type="primary">NEIL3</name>
</gene>
<dbReference type="Pfam" id="PF06831">
    <property type="entry name" value="H2TH"/>
    <property type="match status" value="1"/>
</dbReference>
<keyword evidence="7" id="KW-0677">Repeat</keyword>
<dbReference type="InterPro" id="IPR000214">
    <property type="entry name" value="Znf_DNA_glyclase/AP_lyase"/>
</dbReference>
<dbReference type="Gene3D" id="3.20.190.10">
    <property type="entry name" value="MutM-like, N-terminal"/>
    <property type="match status" value="2"/>
</dbReference>
<feature type="compositionally biased region" description="Polar residues" evidence="24">
    <location>
        <begin position="394"/>
        <end position="403"/>
    </location>
</feature>
<evidence type="ECO:0000259" key="28">
    <source>
        <dbReference type="PROSITE" id="PS51999"/>
    </source>
</evidence>
<keyword evidence="17" id="KW-0326">Glycosidase</keyword>
<keyword evidence="15" id="KW-0539">Nucleus</keyword>
<dbReference type="GO" id="GO:0005694">
    <property type="term" value="C:chromosome"/>
    <property type="evidence" value="ECO:0007669"/>
    <property type="project" value="UniProtKB-SubCell"/>
</dbReference>
<dbReference type="FunFam" id="1.10.8.50:FF:000008">
    <property type="entry name" value="Nei-like DNA glycosylase 3"/>
    <property type="match status" value="1"/>
</dbReference>
<evidence type="ECO:0000256" key="7">
    <source>
        <dbReference type="ARBA" id="ARBA00022737"/>
    </source>
</evidence>
<dbReference type="Pfam" id="PF01149">
    <property type="entry name" value="Fapy_DNA_glyco"/>
    <property type="match status" value="1"/>
</dbReference>
<dbReference type="PROSITE" id="PS01358">
    <property type="entry name" value="ZF_RANBP2_1"/>
    <property type="match status" value="1"/>
</dbReference>
<keyword evidence="16" id="KW-0511">Multifunctional enzyme</keyword>
<evidence type="ECO:0000256" key="2">
    <source>
        <dbReference type="ARBA" id="ARBA00004286"/>
    </source>
</evidence>
<dbReference type="GO" id="GO:0003684">
    <property type="term" value="F:damaged DNA binding"/>
    <property type="evidence" value="ECO:0007669"/>
    <property type="project" value="InterPro"/>
</dbReference>
<evidence type="ECO:0000256" key="8">
    <source>
        <dbReference type="ARBA" id="ARBA00022763"/>
    </source>
</evidence>
<feature type="compositionally biased region" description="Low complexity" evidence="24">
    <location>
        <begin position="373"/>
        <end position="383"/>
    </location>
</feature>
<reference evidence="30" key="2">
    <citation type="journal article" date="2017" name="Sci. Adv.">
        <title>A tail of two voltages: Proteomic comparison of the three electric organs of the electric eel.</title>
        <authorList>
            <person name="Traeger L.L."/>
            <person name="Sabat G."/>
            <person name="Barrett-Wilt G.A."/>
            <person name="Wells G.B."/>
            <person name="Sussman M.R."/>
        </authorList>
    </citation>
    <scope>NUCLEOTIDE SEQUENCE [LARGE SCALE GENOMIC DNA]</scope>
</reference>